<dbReference type="AlphaFoldDB" id="A0A9W6RRI5"/>
<protein>
    <submittedName>
        <fullName evidence="3">DNA-binding protein</fullName>
    </submittedName>
</protein>
<name>A0A9W6RRI5_9ACTN</name>
<dbReference type="SMART" id="SM00530">
    <property type="entry name" value="HTH_XRE"/>
    <property type="match status" value="1"/>
</dbReference>
<proteinExistence type="predicted"/>
<dbReference type="Pfam" id="PF17765">
    <property type="entry name" value="MLTR_LBD"/>
    <property type="match status" value="1"/>
</dbReference>
<dbReference type="Proteomes" id="UP001165135">
    <property type="component" value="Unassembled WGS sequence"/>
</dbReference>
<evidence type="ECO:0000259" key="2">
    <source>
        <dbReference type="PROSITE" id="PS50943"/>
    </source>
</evidence>
<dbReference type="Pfam" id="PF13560">
    <property type="entry name" value="HTH_31"/>
    <property type="match status" value="1"/>
</dbReference>
<evidence type="ECO:0000313" key="4">
    <source>
        <dbReference type="Proteomes" id="UP001165135"/>
    </source>
</evidence>
<comment type="caution">
    <text evidence="3">The sequence shown here is derived from an EMBL/GenBank/DDBJ whole genome shotgun (WGS) entry which is preliminary data.</text>
</comment>
<reference evidence="3" key="1">
    <citation type="submission" date="2023-03" db="EMBL/GenBank/DDBJ databases">
        <title>Actinoallomurus iriomotensis NBRC 103681.</title>
        <authorList>
            <person name="Ichikawa N."/>
            <person name="Sato H."/>
            <person name="Tonouchi N."/>
        </authorList>
    </citation>
    <scope>NUCLEOTIDE SEQUENCE</scope>
    <source>
        <strain evidence="3">NBRC 103681</strain>
    </source>
</reference>
<dbReference type="InterPro" id="IPR041413">
    <property type="entry name" value="MLTR_LBD"/>
</dbReference>
<sequence>MSEVREGGEVLGVVELDRDLAGFRVMYPGSVLGEFLRSRRARVRPEDVGLSSGIRHRRVAGLRREELAPLAGVSVGYYTRLEQGQSPNVSDEVLDAVARVLRLDDDEVAHLHRLARVARARRKARPERLRAGIRLMVESFTEVPAIAVGRRGDILAWNRPAHALLAPHWAFDAEEKPNFVRLDFLELDFSRGLYADWEQKARDDIAYLEGSLSRFPGDEGLTALVEELLALSPQFHALWTEHPVSNCASISRDYRHPGVGVMTLTAELLRTPDDEGQAVTVFQAETGSPSRERLRRLTESVTRPGLARPADR</sequence>
<dbReference type="CDD" id="cd00093">
    <property type="entry name" value="HTH_XRE"/>
    <property type="match status" value="1"/>
</dbReference>
<feature type="region of interest" description="Disordered" evidence="1">
    <location>
        <begin position="285"/>
        <end position="312"/>
    </location>
</feature>
<gene>
    <name evidence="3" type="ORF">Airi01_085020</name>
</gene>
<dbReference type="Gene3D" id="3.30.450.180">
    <property type="match status" value="1"/>
</dbReference>
<feature type="domain" description="HTH cro/C1-type" evidence="2">
    <location>
        <begin position="57"/>
        <end position="108"/>
    </location>
</feature>
<evidence type="ECO:0000313" key="3">
    <source>
        <dbReference type="EMBL" id="GLY80235.1"/>
    </source>
</evidence>
<dbReference type="SUPFAM" id="SSF47413">
    <property type="entry name" value="lambda repressor-like DNA-binding domains"/>
    <property type="match status" value="1"/>
</dbReference>
<dbReference type="PROSITE" id="PS50943">
    <property type="entry name" value="HTH_CROC1"/>
    <property type="match status" value="1"/>
</dbReference>
<accession>A0A9W6RRI5</accession>
<dbReference type="GO" id="GO:0003677">
    <property type="term" value="F:DNA binding"/>
    <property type="evidence" value="ECO:0007669"/>
    <property type="project" value="UniProtKB-KW"/>
</dbReference>
<dbReference type="Gene3D" id="1.10.260.40">
    <property type="entry name" value="lambda repressor-like DNA-binding domains"/>
    <property type="match status" value="1"/>
</dbReference>
<evidence type="ECO:0000256" key="1">
    <source>
        <dbReference type="SAM" id="MobiDB-lite"/>
    </source>
</evidence>
<dbReference type="EMBL" id="BSTJ01000013">
    <property type="protein sequence ID" value="GLY80235.1"/>
    <property type="molecule type" value="Genomic_DNA"/>
</dbReference>
<dbReference type="InterPro" id="IPR010982">
    <property type="entry name" value="Lambda_DNA-bd_dom_sf"/>
</dbReference>
<dbReference type="PANTHER" id="PTHR35010:SF2">
    <property type="entry name" value="BLL4672 PROTEIN"/>
    <property type="match status" value="1"/>
</dbReference>
<keyword evidence="3" id="KW-0238">DNA-binding</keyword>
<dbReference type="PANTHER" id="PTHR35010">
    <property type="entry name" value="BLL4672 PROTEIN-RELATED"/>
    <property type="match status" value="1"/>
</dbReference>
<organism evidence="3 4">
    <name type="scientific">Actinoallomurus iriomotensis</name>
    <dbReference type="NCBI Taxonomy" id="478107"/>
    <lineage>
        <taxon>Bacteria</taxon>
        <taxon>Bacillati</taxon>
        <taxon>Actinomycetota</taxon>
        <taxon>Actinomycetes</taxon>
        <taxon>Streptosporangiales</taxon>
        <taxon>Thermomonosporaceae</taxon>
        <taxon>Actinoallomurus</taxon>
    </lineage>
</organism>
<dbReference type="InterPro" id="IPR001387">
    <property type="entry name" value="Cro/C1-type_HTH"/>
</dbReference>